<dbReference type="InterPro" id="IPR010035">
    <property type="entry name" value="Thi_S"/>
</dbReference>
<dbReference type="RefSeq" id="WP_095265152.1">
    <property type="nucleotide sequence ID" value="NZ_NPBY01000031.1"/>
</dbReference>
<dbReference type="Proteomes" id="UP000435177">
    <property type="component" value="Unassembled WGS sequence"/>
</dbReference>
<sequence>MELIINGSKRELQLESRTLAEVIDKLGLSGKPVVAEVDGEVLVAEQWPAFAVMPGMKIELVHFVGGG</sequence>
<evidence type="ECO:0000313" key="2">
    <source>
        <dbReference type="EMBL" id="PAD77148.1"/>
    </source>
</evidence>
<organism evidence="2 3">
    <name type="scientific">Paenibacillus campinasensis</name>
    <dbReference type="NCBI Taxonomy" id="66347"/>
    <lineage>
        <taxon>Bacteria</taxon>
        <taxon>Bacillati</taxon>
        <taxon>Bacillota</taxon>
        <taxon>Bacilli</taxon>
        <taxon>Bacillales</taxon>
        <taxon>Paenibacillaceae</taxon>
        <taxon>Paenibacillus</taxon>
    </lineage>
</organism>
<reference evidence="1 4" key="2">
    <citation type="submission" date="2019-11" db="EMBL/GenBank/DDBJ databases">
        <title>Draft genome sequences of five Paenibacillus species of dairy origin.</title>
        <authorList>
            <person name="Olajide A.M."/>
            <person name="Chen S."/>
            <person name="Lapointe G."/>
        </authorList>
    </citation>
    <scope>NUCLEOTIDE SEQUENCE [LARGE SCALE GENOMIC DNA]</scope>
    <source>
        <strain evidence="1 4">3CS1</strain>
    </source>
</reference>
<dbReference type="Pfam" id="PF02597">
    <property type="entry name" value="ThiS"/>
    <property type="match status" value="1"/>
</dbReference>
<dbReference type="Gene3D" id="3.10.20.30">
    <property type="match status" value="1"/>
</dbReference>
<dbReference type="OrthoDB" id="9798559at2"/>
<name>A0A268EVK3_9BACL</name>
<dbReference type="SUPFAM" id="SSF54285">
    <property type="entry name" value="MoaD/ThiS"/>
    <property type="match status" value="1"/>
</dbReference>
<dbReference type="NCBIfam" id="TIGR01683">
    <property type="entry name" value="thiS"/>
    <property type="match status" value="1"/>
</dbReference>
<dbReference type="CDD" id="cd00565">
    <property type="entry name" value="Ubl_ThiS"/>
    <property type="match status" value="1"/>
</dbReference>
<evidence type="ECO:0000313" key="4">
    <source>
        <dbReference type="Proteomes" id="UP000435177"/>
    </source>
</evidence>
<comment type="caution">
    <text evidence="2">The sequence shown here is derived from an EMBL/GenBank/DDBJ whole genome shotgun (WGS) entry which is preliminary data.</text>
</comment>
<dbReference type="EMBL" id="NPBY01000031">
    <property type="protein sequence ID" value="PAD77148.1"/>
    <property type="molecule type" value="Genomic_DNA"/>
</dbReference>
<evidence type="ECO:0000313" key="3">
    <source>
        <dbReference type="Proteomes" id="UP000215596"/>
    </source>
</evidence>
<gene>
    <name evidence="2" type="primary">thiS</name>
    <name evidence="2" type="ORF">CHH67_10595</name>
    <name evidence="1" type="ORF">GNP94_17900</name>
</gene>
<accession>A0A268EVK3</accession>
<dbReference type="InterPro" id="IPR003749">
    <property type="entry name" value="ThiS/MoaD-like"/>
</dbReference>
<keyword evidence="4" id="KW-1185">Reference proteome</keyword>
<evidence type="ECO:0000313" key="1">
    <source>
        <dbReference type="EMBL" id="MUG67864.1"/>
    </source>
</evidence>
<proteinExistence type="predicted"/>
<reference evidence="2 3" key="1">
    <citation type="submission" date="2017-07" db="EMBL/GenBank/DDBJ databases">
        <title>Isolation and whole genome analysis of endospore-forming bacteria from heroin.</title>
        <authorList>
            <person name="Kalinowski J."/>
            <person name="Ahrens B."/>
            <person name="Al-Dilaimi A."/>
            <person name="Winkler A."/>
            <person name="Wibberg D."/>
            <person name="Schleenbecker U."/>
            <person name="Ruckert C."/>
            <person name="Wolfel R."/>
            <person name="Grass G."/>
        </authorList>
    </citation>
    <scope>NUCLEOTIDE SEQUENCE [LARGE SCALE GENOMIC DNA]</scope>
    <source>
        <strain evidence="2 3">7537-G1</strain>
    </source>
</reference>
<dbReference type="EMBL" id="WOAA01000018">
    <property type="protein sequence ID" value="MUG67864.1"/>
    <property type="molecule type" value="Genomic_DNA"/>
</dbReference>
<protein>
    <submittedName>
        <fullName evidence="1">Sulfur carrier protein ThiS</fullName>
    </submittedName>
    <submittedName>
        <fullName evidence="2">Thiamine biosynthesis protein ThiS</fullName>
    </submittedName>
</protein>
<dbReference type="InterPro" id="IPR012675">
    <property type="entry name" value="Beta-grasp_dom_sf"/>
</dbReference>
<dbReference type="InterPro" id="IPR016155">
    <property type="entry name" value="Mopterin_synth/thiamin_S_b"/>
</dbReference>
<dbReference type="Proteomes" id="UP000215596">
    <property type="component" value="Unassembled WGS sequence"/>
</dbReference>
<dbReference type="AlphaFoldDB" id="A0A268EVK3"/>